<gene>
    <name evidence="4" type="ORF">LzC2_09970</name>
</gene>
<feature type="domain" description="Peptidase M28" evidence="3">
    <location>
        <begin position="101"/>
        <end position="329"/>
    </location>
</feature>
<evidence type="ECO:0000313" key="5">
    <source>
        <dbReference type="Proteomes" id="UP000609651"/>
    </source>
</evidence>
<dbReference type="SUPFAM" id="SSF53187">
    <property type="entry name" value="Zn-dependent exopeptidases"/>
    <property type="match status" value="1"/>
</dbReference>
<organism evidence="4 5">
    <name type="scientific">Alienimonas chondri</name>
    <dbReference type="NCBI Taxonomy" id="2681879"/>
    <lineage>
        <taxon>Bacteria</taxon>
        <taxon>Pseudomonadati</taxon>
        <taxon>Planctomycetota</taxon>
        <taxon>Planctomycetia</taxon>
        <taxon>Planctomycetales</taxon>
        <taxon>Planctomycetaceae</taxon>
        <taxon>Alienimonas</taxon>
    </lineage>
</organism>
<dbReference type="PANTHER" id="PTHR12147:SF26">
    <property type="entry name" value="PEPTIDASE M28 DOMAIN-CONTAINING PROTEIN"/>
    <property type="match status" value="1"/>
</dbReference>
<evidence type="ECO:0000313" key="4">
    <source>
        <dbReference type="EMBL" id="NNJ24935.1"/>
    </source>
</evidence>
<feature type="region of interest" description="Disordered" evidence="1">
    <location>
        <begin position="121"/>
        <end position="145"/>
    </location>
</feature>
<dbReference type="PANTHER" id="PTHR12147">
    <property type="entry name" value="METALLOPEPTIDASE M28 FAMILY MEMBER"/>
    <property type="match status" value="1"/>
</dbReference>
<reference evidence="4 5" key="1">
    <citation type="journal article" date="2020" name="Syst. Appl. Microbiol.">
        <title>Alienimonas chondri sp. nov., a novel planctomycete isolated from the biofilm of the red alga Chondrus crispus.</title>
        <authorList>
            <person name="Vitorino I."/>
            <person name="Albuquerque L."/>
            <person name="Wiegand S."/>
            <person name="Kallscheuer N."/>
            <person name="da Costa M.S."/>
            <person name="Lobo-da-Cunha A."/>
            <person name="Jogler C."/>
            <person name="Lage O.M."/>
        </authorList>
    </citation>
    <scope>NUCLEOTIDE SEQUENCE [LARGE SCALE GENOMIC DNA]</scope>
    <source>
        <strain evidence="4 5">LzC2</strain>
    </source>
</reference>
<feature type="chain" id="PRO_5046993912" description="Peptidase M28 domain-containing protein" evidence="2">
    <location>
        <begin position="25"/>
        <end position="343"/>
    </location>
</feature>
<evidence type="ECO:0000259" key="3">
    <source>
        <dbReference type="Pfam" id="PF04389"/>
    </source>
</evidence>
<feature type="signal peptide" evidence="2">
    <location>
        <begin position="1"/>
        <end position="24"/>
    </location>
</feature>
<keyword evidence="2" id="KW-0732">Signal</keyword>
<keyword evidence="5" id="KW-1185">Reference proteome</keyword>
<sequence>MIRRLLPFAFVLPCATTVLPPASAQSEPPPIVATSSVPKAPIASPERLAADLRWLTSFPTRHTLSAQNVDVARALRDRFREIGYEDVTLEEFPVARTTRFNVVATKRGTSKPEEIVLLGAHFDSRNKDDDDARGPAPGADDNGTGTVAVLEVARRLASVPTARTVRFVLFSGEEQGLIGAKAYAEKLEAAGTNVVLMMNLDMVGHSSPPGPEGDAPEPNFPAITAAPDAVGARRSIYVESDQGLSTPANDAASREWGDRLEQIVYRYGLGVSRGKLYGTDYLPFEKAGYAAVGLYDGADTEPFYHNADDLPSVVDADYHARAASAALELVALAAGVQPAVDGE</sequence>
<dbReference type="EMBL" id="WTPX01000020">
    <property type="protein sequence ID" value="NNJ24935.1"/>
    <property type="molecule type" value="Genomic_DNA"/>
</dbReference>
<dbReference type="InterPro" id="IPR045175">
    <property type="entry name" value="M28_fam"/>
</dbReference>
<proteinExistence type="predicted"/>
<protein>
    <recommendedName>
        <fullName evidence="3">Peptidase M28 domain-containing protein</fullName>
    </recommendedName>
</protein>
<comment type="caution">
    <text evidence="4">The sequence shown here is derived from an EMBL/GenBank/DDBJ whole genome shotgun (WGS) entry which is preliminary data.</text>
</comment>
<name>A0ABX1VBQ0_9PLAN</name>
<evidence type="ECO:0000256" key="1">
    <source>
        <dbReference type="SAM" id="MobiDB-lite"/>
    </source>
</evidence>
<dbReference type="InterPro" id="IPR007484">
    <property type="entry name" value="Peptidase_M28"/>
</dbReference>
<dbReference type="Proteomes" id="UP000609651">
    <property type="component" value="Unassembled WGS sequence"/>
</dbReference>
<dbReference type="Pfam" id="PF04389">
    <property type="entry name" value="Peptidase_M28"/>
    <property type="match status" value="1"/>
</dbReference>
<evidence type="ECO:0000256" key="2">
    <source>
        <dbReference type="SAM" id="SignalP"/>
    </source>
</evidence>
<dbReference type="RefSeq" id="WP_171184408.1">
    <property type="nucleotide sequence ID" value="NZ_WTPX01000020.1"/>
</dbReference>
<feature type="compositionally biased region" description="Basic and acidic residues" evidence="1">
    <location>
        <begin position="122"/>
        <end position="133"/>
    </location>
</feature>
<dbReference type="Gene3D" id="3.40.630.10">
    <property type="entry name" value="Zn peptidases"/>
    <property type="match status" value="1"/>
</dbReference>
<accession>A0ABX1VBQ0</accession>